<protein>
    <submittedName>
        <fullName evidence="2">Uncharacterized protein</fullName>
    </submittedName>
</protein>
<dbReference type="Proteomes" id="UP000692954">
    <property type="component" value="Unassembled WGS sequence"/>
</dbReference>
<proteinExistence type="predicted"/>
<keyword evidence="1" id="KW-0175">Coiled coil</keyword>
<feature type="coiled-coil region" evidence="1">
    <location>
        <begin position="272"/>
        <end position="327"/>
    </location>
</feature>
<evidence type="ECO:0000313" key="3">
    <source>
        <dbReference type="Proteomes" id="UP000692954"/>
    </source>
</evidence>
<dbReference type="OrthoDB" id="297515at2759"/>
<organism evidence="2 3">
    <name type="scientific">Paramecium sonneborni</name>
    <dbReference type="NCBI Taxonomy" id="65129"/>
    <lineage>
        <taxon>Eukaryota</taxon>
        <taxon>Sar</taxon>
        <taxon>Alveolata</taxon>
        <taxon>Ciliophora</taxon>
        <taxon>Intramacronucleata</taxon>
        <taxon>Oligohymenophorea</taxon>
        <taxon>Peniculida</taxon>
        <taxon>Parameciidae</taxon>
        <taxon>Paramecium</taxon>
    </lineage>
</organism>
<feature type="coiled-coil region" evidence="1">
    <location>
        <begin position="383"/>
        <end position="453"/>
    </location>
</feature>
<reference evidence="2" key="1">
    <citation type="submission" date="2021-01" db="EMBL/GenBank/DDBJ databases">
        <authorList>
            <consortium name="Genoscope - CEA"/>
            <person name="William W."/>
        </authorList>
    </citation>
    <scope>NUCLEOTIDE SEQUENCE</scope>
</reference>
<comment type="caution">
    <text evidence="2">The sequence shown here is derived from an EMBL/GenBank/DDBJ whole genome shotgun (WGS) entry which is preliminary data.</text>
</comment>
<dbReference type="EMBL" id="CAJJDN010000115">
    <property type="protein sequence ID" value="CAD8118040.1"/>
    <property type="molecule type" value="Genomic_DNA"/>
</dbReference>
<evidence type="ECO:0000313" key="2">
    <source>
        <dbReference type="EMBL" id="CAD8118040.1"/>
    </source>
</evidence>
<gene>
    <name evidence="2" type="ORF">PSON_ATCC_30995.1.T1150206</name>
</gene>
<evidence type="ECO:0000256" key="1">
    <source>
        <dbReference type="SAM" id="Coils"/>
    </source>
</evidence>
<keyword evidence="3" id="KW-1185">Reference proteome</keyword>
<name>A0A8S1QU60_9CILI</name>
<accession>A0A8S1QU60</accession>
<dbReference type="AlphaFoldDB" id="A0A8S1QU60"/>
<sequence>MNRTPSFRQAANKENLFIQIANKKSLSMTKKEIKIETYKYADEHYEDLIKKIYQLDQENHKLRELLKKSNYLQFKFVDVSKSDFDFHSFSEIKNKSLDLSLDELKAINQGKSNDLFSSKKTSTPRQSLAAKQISIQKQRNTLINSYTQDLIQEQTTFDYQIPDEVQEQDNCLSEFYKELLLNVVNKDMKIFKYIDQVVQQELKQNFQQNYQNYDKQKNLLSNLIQLLSNMQNYCSGEHPDNQFIMRTYKSMQHMIESMFRMFEKMKLHILPLNNIQLNFQERISEIDKLQEQTEQAQNQLRKATIIIENLSQENLQLKIQNKEYQDFFTQISYKLQINEDTSQLKQSLDCLMNQCIEGIIKLQNYEFQKCRPIEKISPVEWDSTDIQQKLKKIEEKYDKLKQKNNKNKEKFKFCLKRIYNCFEQNIKQDNFEKLKIEEQVQLLCQTIKQLNTQ</sequence>